<gene>
    <name evidence="1" type="ORF">K3X48_05645</name>
</gene>
<dbReference type="RefSeq" id="WP_259806584.1">
    <property type="nucleotide sequence ID" value="NZ_CP080776.1"/>
</dbReference>
<organism evidence="1 2">
    <name type="scientific">Aliiroseovarius crassostreae</name>
    <dbReference type="NCBI Taxonomy" id="154981"/>
    <lineage>
        <taxon>Bacteria</taxon>
        <taxon>Pseudomonadati</taxon>
        <taxon>Pseudomonadota</taxon>
        <taxon>Alphaproteobacteria</taxon>
        <taxon>Rhodobacterales</taxon>
        <taxon>Paracoccaceae</taxon>
        <taxon>Aliiroseovarius</taxon>
    </lineage>
</organism>
<sequence length="460" mass="51601">MKAPDYRTKSEILAGTRWDPMIGDPNISNATVLELRLVDDFLAFLERPNSVSGNGITADVFLKFDQENSSQRRLRALKFAFMSIFPGHPSILHLEEAIRQREPKRSRKGLSSSRRLDVSVPFDTLPTPWKEAFADMDAGFDRNGQMPPAPGMMGTHKMKIRQLLFSARKAALPDIISADTVRAYARDMSTRNLAPATLKASFSAVLKFARYISTDPESIQLLEELTRIYETKARRTKSKKFQHLQNTGYSPVAVIEQAQTILDEAPNILSPRSRHAHRNQAAALAIFSVLPVRLADTRLVFGETLFWSGDRYTIEMKLSKSSYSWETELDPRLNIFIDALILRGCNPIWLDEMRDNCLQEHRALFITNDGSPVAYNYVSDCWRQVVGTGEHIARTILHTFLGIKLGEAGTDLAMAATGQRSHATAVAYQGDALAMAQRVKGQTELSDVAKEFDPSVFEFS</sequence>
<evidence type="ECO:0000313" key="1">
    <source>
        <dbReference type="EMBL" id="UWP96461.1"/>
    </source>
</evidence>
<dbReference type="Proteomes" id="UP001057991">
    <property type="component" value="Chromosome"/>
</dbReference>
<evidence type="ECO:0000313" key="2">
    <source>
        <dbReference type="Proteomes" id="UP001057991"/>
    </source>
</evidence>
<dbReference type="EMBL" id="CP080776">
    <property type="protein sequence ID" value="UWP96461.1"/>
    <property type="molecule type" value="Genomic_DNA"/>
</dbReference>
<proteinExistence type="predicted"/>
<accession>A0A9Q9HEP1</accession>
<name>A0A9Q9HEP1_9RHOB</name>
<protein>
    <submittedName>
        <fullName evidence="1">Uncharacterized protein</fullName>
    </submittedName>
</protein>
<reference evidence="1" key="1">
    <citation type="submission" date="2021-08" db="EMBL/GenBank/DDBJ databases">
        <authorList>
            <person name="Nwanade C."/>
            <person name="Wang M."/>
            <person name="Masoudi A."/>
            <person name="Yu Z."/>
            <person name="Liu J."/>
        </authorList>
    </citation>
    <scope>NUCLEOTIDE SEQUENCE</scope>
    <source>
        <strain evidence="1">S056</strain>
    </source>
</reference>
<dbReference type="AlphaFoldDB" id="A0A9Q9HEP1"/>